<feature type="transmembrane region" description="Helical" evidence="5">
    <location>
        <begin position="120"/>
        <end position="144"/>
    </location>
</feature>
<feature type="transmembrane region" description="Helical" evidence="5">
    <location>
        <begin position="271"/>
        <end position="291"/>
    </location>
</feature>
<organism evidence="7 8">
    <name type="scientific">Biomphalaria glabrata</name>
    <name type="common">Bloodfluke planorb</name>
    <name type="synonym">Freshwater snail</name>
    <dbReference type="NCBI Taxonomy" id="6526"/>
    <lineage>
        <taxon>Eukaryota</taxon>
        <taxon>Metazoa</taxon>
        <taxon>Spiralia</taxon>
        <taxon>Lophotrochozoa</taxon>
        <taxon>Mollusca</taxon>
        <taxon>Gastropoda</taxon>
        <taxon>Heterobranchia</taxon>
        <taxon>Euthyneura</taxon>
        <taxon>Panpulmonata</taxon>
        <taxon>Hygrophila</taxon>
        <taxon>Lymnaeoidea</taxon>
        <taxon>Planorbidae</taxon>
        <taxon>Biomphalaria</taxon>
    </lineage>
</organism>
<gene>
    <name evidence="7" type="primary">106063770</name>
</gene>
<evidence type="ECO:0000313" key="8">
    <source>
        <dbReference type="Proteomes" id="UP000076420"/>
    </source>
</evidence>
<dbReference type="KEGG" id="bgt:106063770"/>
<evidence type="ECO:0000313" key="7">
    <source>
        <dbReference type="EnsemblMetazoa" id="BGLB023943-PB"/>
    </source>
</evidence>
<evidence type="ECO:0000256" key="2">
    <source>
        <dbReference type="ARBA" id="ARBA00022692"/>
    </source>
</evidence>
<accession>A0A2C9KV95</accession>
<evidence type="ECO:0000259" key="6">
    <source>
        <dbReference type="Pfam" id="PF01490"/>
    </source>
</evidence>
<feature type="transmembrane region" description="Helical" evidence="5">
    <location>
        <begin position="237"/>
        <end position="259"/>
    </location>
</feature>
<feature type="transmembrane region" description="Helical" evidence="5">
    <location>
        <begin position="358"/>
        <end position="378"/>
    </location>
</feature>
<dbReference type="Pfam" id="PF01490">
    <property type="entry name" value="Aa_trans"/>
    <property type="match status" value="1"/>
</dbReference>
<name>A0A2C9KV95_BIOGL</name>
<dbReference type="EnsemblMetazoa" id="BGLB023943-RA">
    <property type="protein sequence ID" value="BGLB023943-PA"/>
    <property type="gene ID" value="BGLB023943"/>
</dbReference>
<dbReference type="InterPro" id="IPR013057">
    <property type="entry name" value="AA_transpt_TM"/>
</dbReference>
<evidence type="ECO:0000256" key="3">
    <source>
        <dbReference type="ARBA" id="ARBA00022989"/>
    </source>
</evidence>
<proteinExistence type="predicted"/>
<feature type="transmembrane region" description="Helical" evidence="5">
    <location>
        <begin position="311"/>
        <end position="337"/>
    </location>
</feature>
<dbReference type="VEuPathDB" id="VectorBase:BGLAX_051923"/>
<reference evidence="7" key="1">
    <citation type="submission" date="2020-05" db="UniProtKB">
        <authorList>
            <consortium name="EnsemblMetazoa"/>
        </authorList>
    </citation>
    <scope>IDENTIFICATION</scope>
    <source>
        <strain evidence="7">BB02</strain>
    </source>
</reference>
<dbReference type="RefSeq" id="XP_013077679.2">
    <property type="nucleotide sequence ID" value="XM_013222225.2"/>
</dbReference>
<feature type="domain" description="Amino acid transporter transmembrane" evidence="6">
    <location>
        <begin position="43"/>
        <end position="448"/>
    </location>
</feature>
<evidence type="ECO:0000256" key="4">
    <source>
        <dbReference type="ARBA" id="ARBA00023136"/>
    </source>
</evidence>
<feature type="transmembrane region" description="Helical" evidence="5">
    <location>
        <begin position="75"/>
        <end position="99"/>
    </location>
</feature>
<dbReference type="PANTHER" id="PTHR22950:SF652">
    <property type="entry name" value="TRANSMEMBRANE AMINO ACID TRANSPORTER FAMILY PROTEIN"/>
    <property type="match status" value="1"/>
</dbReference>
<evidence type="ECO:0000256" key="1">
    <source>
        <dbReference type="ARBA" id="ARBA00004141"/>
    </source>
</evidence>
<dbReference type="PANTHER" id="PTHR22950">
    <property type="entry name" value="AMINO ACID TRANSPORTER"/>
    <property type="match status" value="1"/>
</dbReference>
<dbReference type="OrthoDB" id="438545at2759"/>
<dbReference type="Proteomes" id="UP000076420">
    <property type="component" value="Unassembled WGS sequence"/>
</dbReference>
<keyword evidence="4 5" id="KW-0472">Membrane</keyword>
<dbReference type="VEuPathDB" id="VectorBase:BGLB023943"/>
<protein>
    <recommendedName>
        <fullName evidence="6">Amino acid transporter transmembrane domain-containing protein</fullName>
    </recommendedName>
</protein>
<dbReference type="GO" id="GO:0015179">
    <property type="term" value="F:L-amino acid transmembrane transporter activity"/>
    <property type="evidence" value="ECO:0007669"/>
    <property type="project" value="TreeGrafter"/>
</dbReference>
<comment type="subcellular location">
    <subcellularLocation>
        <location evidence="1">Membrane</location>
        <topology evidence="1">Multi-pass membrane protein</topology>
    </subcellularLocation>
</comment>
<dbReference type="EnsemblMetazoa" id="BGLB023943-RB">
    <property type="protein sequence ID" value="BGLB023943-PB"/>
    <property type="gene ID" value="BGLB023943"/>
</dbReference>
<keyword evidence="3 5" id="KW-1133">Transmembrane helix</keyword>
<evidence type="ECO:0000256" key="5">
    <source>
        <dbReference type="SAM" id="Phobius"/>
    </source>
</evidence>
<sequence>MSIQEKSGPVISSRYSTIEDGSEELEPILGSDSNDTQVKVQTGSGWFGSAFLVVNAALGAGLLNFPIAYHQAGGVVSAVLVQSFFLVFVIMALMILGYCSDIKKCNTYQDVVYSVCGPKAQLACAISVMLYCFGTCITFLIIIGDQWELFFLQVAKTLYCDSSPIYMSRAFIIAVSSIVFILPLCFPRRIDFLKYASVVGVFGIMYVVCLVTLKYFLPHDPPGSVTTSPKSWIDVFLVVPDICFAYQCHVSVIPIYSCMEKRNLKEFSKTVSLAMVICILTYTGTAALGYLQFGDNITNDILLSFKPDAAVMVAVVLIAVKTYTTYPILCFCGKAAFECIWSMCWRMSPEEALVKEKIRHIALTLFWFSATLMLSIFIPNIGVVIQILGAFAAVFIFIFPGMCLLKTMQNKIESGEEQPKKIHFLKAFSIVFLIVGTFIFGLTFSQAIMKDIEGAKPDSSKFTCNN</sequence>
<keyword evidence="2 5" id="KW-0812">Transmembrane</keyword>
<dbReference type="AlphaFoldDB" id="A0A2C9KV95"/>
<feature type="transmembrane region" description="Helical" evidence="5">
    <location>
        <begin position="198"/>
        <end position="217"/>
    </location>
</feature>
<feature type="transmembrane region" description="Helical" evidence="5">
    <location>
        <begin position="384"/>
        <end position="405"/>
    </location>
</feature>
<dbReference type="STRING" id="6526.A0A2C9KV95"/>
<dbReference type="GO" id="GO:0016020">
    <property type="term" value="C:membrane"/>
    <property type="evidence" value="ECO:0007669"/>
    <property type="project" value="UniProtKB-SubCell"/>
</dbReference>
<feature type="transmembrane region" description="Helical" evidence="5">
    <location>
        <begin position="46"/>
        <end position="69"/>
    </location>
</feature>
<feature type="transmembrane region" description="Helical" evidence="5">
    <location>
        <begin position="425"/>
        <end position="449"/>
    </location>
</feature>
<feature type="transmembrane region" description="Helical" evidence="5">
    <location>
        <begin position="164"/>
        <end position="186"/>
    </location>
</feature>